<dbReference type="OrthoDB" id="351177at2157"/>
<dbReference type="SUPFAM" id="SSF53448">
    <property type="entry name" value="Nucleotide-diphospho-sugar transferases"/>
    <property type="match status" value="1"/>
</dbReference>
<dbReference type="GeneID" id="55640830"/>
<dbReference type="PANTHER" id="PTHR10859:SF91">
    <property type="entry name" value="DOLICHYL-PHOSPHATE BETA-GLUCOSYLTRANSFERASE"/>
    <property type="match status" value="1"/>
</dbReference>
<sequence length="244" mass="28065">MLSIVIPAYNEEKRIGRTLQTLTSFFKNHQIIVVFDGNDRTPEIVSRFPVDLYVSSSRLGKGGALREGIKRSKGDIIILLDADLPVQVESLFNVIKKLEQADLVITTRVFNTLPVSRGLLHRAFILTTKLFFPSLGQIRDFQAGLKVMKRDKVAQVMDDLIMNDWIFDVNLVYSFLRMGFKVVEVEIPWSHMEEGSKVSRKIAKVSLMMLLSLIKLRTFYSPFRGVLRSRIYLQMEKTIIQLLR</sequence>
<dbReference type="InterPro" id="IPR001173">
    <property type="entry name" value="Glyco_trans_2-like"/>
</dbReference>
<evidence type="ECO:0000313" key="3">
    <source>
        <dbReference type="Proteomes" id="UP000509301"/>
    </source>
</evidence>
<dbReference type="Pfam" id="PF00535">
    <property type="entry name" value="Glycos_transf_2"/>
    <property type="match status" value="1"/>
</dbReference>
<dbReference type="RefSeq" id="WP_174629360.1">
    <property type="nucleotide sequence ID" value="NZ_CP049074.1"/>
</dbReference>
<protein>
    <submittedName>
        <fullName evidence="2">Glycosyltransferase</fullName>
    </submittedName>
</protein>
<evidence type="ECO:0000259" key="1">
    <source>
        <dbReference type="Pfam" id="PF00535"/>
    </source>
</evidence>
<accession>A0A6N0NU70</accession>
<feature type="domain" description="Glycosyltransferase 2-like" evidence="1">
    <location>
        <begin position="3"/>
        <end position="153"/>
    </location>
</feature>
<reference evidence="2 3" key="1">
    <citation type="submission" date="2020-02" db="EMBL/GenBank/DDBJ databases">
        <title>Comparative genome analysis reveals the metabolism and evolution of the thermophilic archaeal genus Metallosphaera.</title>
        <authorList>
            <person name="Jiang C."/>
        </authorList>
    </citation>
    <scope>NUCLEOTIDE SEQUENCE [LARGE SCALE GENOMIC DNA]</scope>
    <source>
        <strain evidence="2 3">Ric-A</strain>
    </source>
</reference>
<dbReference type="PANTHER" id="PTHR10859">
    <property type="entry name" value="GLYCOSYL TRANSFERASE"/>
    <property type="match status" value="1"/>
</dbReference>
<dbReference type="InterPro" id="IPR029044">
    <property type="entry name" value="Nucleotide-diphossugar_trans"/>
</dbReference>
<name>A0A6N0NU70_9CREN</name>
<dbReference type="GO" id="GO:0016740">
    <property type="term" value="F:transferase activity"/>
    <property type="evidence" value="ECO:0007669"/>
    <property type="project" value="UniProtKB-KW"/>
</dbReference>
<gene>
    <name evidence="2" type="ORF">GWK48_02740</name>
</gene>
<proteinExistence type="predicted"/>
<dbReference type="Proteomes" id="UP000509301">
    <property type="component" value="Chromosome"/>
</dbReference>
<dbReference type="EMBL" id="CP049074">
    <property type="protein sequence ID" value="QKQ99452.1"/>
    <property type="molecule type" value="Genomic_DNA"/>
</dbReference>
<dbReference type="Gene3D" id="3.90.550.10">
    <property type="entry name" value="Spore Coat Polysaccharide Biosynthesis Protein SpsA, Chain A"/>
    <property type="match status" value="1"/>
</dbReference>
<organism evidence="2 3">
    <name type="scientific">Metallosphaera tengchongensis</name>
    <dbReference type="NCBI Taxonomy" id="1532350"/>
    <lineage>
        <taxon>Archaea</taxon>
        <taxon>Thermoproteota</taxon>
        <taxon>Thermoprotei</taxon>
        <taxon>Sulfolobales</taxon>
        <taxon>Sulfolobaceae</taxon>
        <taxon>Metallosphaera</taxon>
    </lineage>
</organism>
<evidence type="ECO:0000313" key="2">
    <source>
        <dbReference type="EMBL" id="QKQ99452.1"/>
    </source>
</evidence>
<keyword evidence="2" id="KW-0808">Transferase</keyword>
<dbReference type="AlphaFoldDB" id="A0A6N0NU70"/>
<dbReference type="GO" id="GO:0006487">
    <property type="term" value="P:protein N-linked glycosylation"/>
    <property type="evidence" value="ECO:0007669"/>
    <property type="project" value="TreeGrafter"/>
</dbReference>
<dbReference type="KEGG" id="mten:GWK48_02740"/>
<keyword evidence="3" id="KW-1185">Reference proteome</keyword>